<reference evidence="2 3" key="1">
    <citation type="submission" date="2024-09" db="EMBL/GenBank/DDBJ databases">
        <title>Floridaenema gen nov. (Aerosakkonemataceae, Aerosakkonematales ord. nov., Cyanobacteria) from benthic tropical and subtropical fresh waters, with the description of four new species.</title>
        <authorList>
            <person name="Moretto J.A."/>
            <person name="Berthold D.E."/>
            <person name="Lefler F.W."/>
            <person name="Huang I.-S."/>
            <person name="Laughinghouse H. IV."/>
        </authorList>
    </citation>
    <scope>NUCLEOTIDE SEQUENCE [LARGE SCALE GENOMIC DNA]</scope>
    <source>
        <strain evidence="2 3">BLCC-F46</strain>
    </source>
</reference>
<proteinExistence type="predicted"/>
<dbReference type="SUPFAM" id="SSF55729">
    <property type="entry name" value="Acyl-CoA N-acyltransferases (Nat)"/>
    <property type="match status" value="1"/>
</dbReference>
<dbReference type="InterPro" id="IPR052523">
    <property type="entry name" value="Trichothecene_AcTrans"/>
</dbReference>
<feature type="domain" description="N-acetyltransferase" evidence="1">
    <location>
        <begin position="58"/>
        <end position="203"/>
    </location>
</feature>
<evidence type="ECO:0000313" key="2">
    <source>
        <dbReference type="EMBL" id="MFB2881833.1"/>
    </source>
</evidence>
<dbReference type="EC" id="2.3.1.-" evidence="2"/>
<gene>
    <name evidence="2" type="ORF">ACE1CC_33700</name>
</gene>
<keyword evidence="3" id="KW-1185">Reference proteome</keyword>
<sequence>MTDNEIIRLKAPQIPAASEVLAKAFENDPVFSYIFPKEDETRIGKIKQLFLVSLRYSQLFDSIYTTDALKGVAIWIPPGKYPMGFWQTFQLALTMPFKLGWGGMGRGIGLFNKIEECHQECMSEPHWYLNVLGVDPAYQGQGVGGKLIEPILKQADGENLLCYLETDSEKNVSFYQKRGFQVVKSFDLPGSNLRLWGMRRELQG</sequence>
<evidence type="ECO:0000313" key="3">
    <source>
        <dbReference type="Proteomes" id="UP001576774"/>
    </source>
</evidence>
<protein>
    <submittedName>
        <fullName evidence="2">GNAT family N-acetyltransferase</fullName>
        <ecNumber evidence="2">2.3.1.-</ecNumber>
    </submittedName>
</protein>
<dbReference type="PANTHER" id="PTHR42791:SF1">
    <property type="entry name" value="N-ACETYLTRANSFERASE DOMAIN-CONTAINING PROTEIN"/>
    <property type="match status" value="1"/>
</dbReference>
<organism evidence="2 3">
    <name type="scientific">Floridaenema aerugineum BLCC-F46</name>
    <dbReference type="NCBI Taxonomy" id="3153654"/>
    <lineage>
        <taxon>Bacteria</taxon>
        <taxon>Bacillati</taxon>
        <taxon>Cyanobacteriota</taxon>
        <taxon>Cyanophyceae</taxon>
        <taxon>Oscillatoriophycideae</taxon>
        <taxon>Aerosakkonematales</taxon>
        <taxon>Aerosakkonemataceae</taxon>
        <taxon>Floridanema</taxon>
        <taxon>Floridanema aerugineum</taxon>
    </lineage>
</organism>
<dbReference type="Pfam" id="PF00583">
    <property type="entry name" value="Acetyltransf_1"/>
    <property type="match status" value="1"/>
</dbReference>
<keyword evidence="2" id="KW-0808">Transferase</keyword>
<dbReference type="CDD" id="cd04301">
    <property type="entry name" value="NAT_SF"/>
    <property type="match status" value="1"/>
</dbReference>
<dbReference type="RefSeq" id="WP_413274800.1">
    <property type="nucleotide sequence ID" value="NZ_JBHFNQ010000251.1"/>
</dbReference>
<keyword evidence="2" id="KW-0012">Acyltransferase</keyword>
<dbReference type="InterPro" id="IPR016181">
    <property type="entry name" value="Acyl_CoA_acyltransferase"/>
</dbReference>
<dbReference type="PROSITE" id="PS51186">
    <property type="entry name" value="GNAT"/>
    <property type="match status" value="1"/>
</dbReference>
<dbReference type="EMBL" id="JBHFNQ010000251">
    <property type="protein sequence ID" value="MFB2881833.1"/>
    <property type="molecule type" value="Genomic_DNA"/>
</dbReference>
<dbReference type="InterPro" id="IPR000182">
    <property type="entry name" value="GNAT_dom"/>
</dbReference>
<dbReference type="GO" id="GO:0016746">
    <property type="term" value="F:acyltransferase activity"/>
    <property type="evidence" value="ECO:0007669"/>
    <property type="project" value="UniProtKB-KW"/>
</dbReference>
<dbReference type="Proteomes" id="UP001576774">
    <property type="component" value="Unassembled WGS sequence"/>
</dbReference>
<dbReference type="Gene3D" id="3.40.630.30">
    <property type="match status" value="1"/>
</dbReference>
<evidence type="ECO:0000259" key="1">
    <source>
        <dbReference type="PROSITE" id="PS51186"/>
    </source>
</evidence>
<accession>A0ABV4XIA1</accession>
<comment type="caution">
    <text evidence="2">The sequence shown here is derived from an EMBL/GenBank/DDBJ whole genome shotgun (WGS) entry which is preliminary data.</text>
</comment>
<dbReference type="PANTHER" id="PTHR42791">
    <property type="entry name" value="GNAT FAMILY ACETYLTRANSFERASE"/>
    <property type="match status" value="1"/>
</dbReference>
<name>A0ABV4XIA1_9CYAN</name>